<evidence type="ECO:0000259" key="15">
    <source>
        <dbReference type="PROSITE" id="PS50089"/>
    </source>
</evidence>
<dbReference type="PROSITE" id="PS50089">
    <property type="entry name" value="ZF_RING_2"/>
    <property type="match status" value="1"/>
</dbReference>
<dbReference type="PANTHER" id="PTHR46913">
    <property type="entry name" value="RING-H2 FINGER PROTEIN ATL16"/>
    <property type="match status" value="1"/>
</dbReference>
<accession>A0AAV9D0T2</accession>
<dbReference type="CDD" id="cd16461">
    <property type="entry name" value="RING-H2_EL5-like"/>
    <property type="match status" value="1"/>
</dbReference>
<keyword evidence="5" id="KW-0808">Transferase</keyword>
<keyword evidence="17" id="KW-1185">Reference proteome</keyword>
<keyword evidence="8 13" id="KW-0863">Zinc-finger</keyword>
<gene>
    <name evidence="16" type="primary">ATL5</name>
    <name evidence="16" type="ORF">QJS10_CPA16g01570</name>
</gene>
<name>A0AAV9D0T2_ACOCL</name>
<proteinExistence type="predicted"/>
<evidence type="ECO:0000256" key="11">
    <source>
        <dbReference type="ARBA" id="ARBA00022989"/>
    </source>
</evidence>
<feature type="domain" description="RING-type" evidence="15">
    <location>
        <begin position="99"/>
        <end position="141"/>
    </location>
</feature>
<comment type="pathway">
    <text evidence="3">Protein modification; protein ubiquitination.</text>
</comment>
<reference evidence="16" key="1">
    <citation type="journal article" date="2023" name="Nat. Commun.">
        <title>Diploid and tetraploid genomes of Acorus and the evolution of monocots.</title>
        <authorList>
            <person name="Ma L."/>
            <person name="Liu K.W."/>
            <person name="Li Z."/>
            <person name="Hsiao Y.Y."/>
            <person name="Qi Y."/>
            <person name="Fu T."/>
            <person name="Tang G.D."/>
            <person name="Zhang D."/>
            <person name="Sun W.H."/>
            <person name="Liu D.K."/>
            <person name="Li Y."/>
            <person name="Chen G.Z."/>
            <person name="Liu X.D."/>
            <person name="Liao X.Y."/>
            <person name="Jiang Y.T."/>
            <person name="Yu X."/>
            <person name="Hao Y."/>
            <person name="Huang J."/>
            <person name="Zhao X.W."/>
            <person name="Ke S."/>
            <person name="Chen Y.Y."/>
            <person name="Wu W.L."/>
            <person name="Hsu J.L."/>
            <person name="Lin Y.F."/>
            <person name="Huang M.D."/>
            <person name="Li C.Y."/>
            <person name="Huang L."/>
            <person name="Wang Z.W."/>
            <person name="Zhao X."/>
            <person name="Zhong W.Y."/>
            <person name="Peng D.H."/>
            <person name="Ahmad S."/>
            <person name="Lan S."/>
            <person name="Zhang J.S."/>
            <person name="Tsai W.C."/>
            <person name="Van de Peer Y."/>
            <person name="Liu Z.J."/>
        </authorList>
    </citation>
    <scope>NUCLEOTIDE SEQUENCE</scope>
    <source>
        <strain evidence="16">CP</strain>
    </source>
</reference>
<evidence type="ECO:0000256" key="3">
    <source>
        <dbReference type="ARBA" id="ARBA00004906"/>
    </source>
</evidence>
<keyword evidence="9" id="KW-0833">Ubl conjugation pathway</keyword>
<comment type="caution">
    <text evidence="16">The sequence shown here is derived from an EMBL/GenBank/DDBJ whole genome shotgun (WGS) entry which is preliminary data.</text>
</comment>
<dbReference type="InterPro" id="IPR044600">
    <property type="entry name" value="ATL1/ATL16-like"/>
</dbReference>
<evidence type="ECO:0000256" key="14">
    <source>
        <dbReference type="SAM" id="Phobius"/>
    </source>
</evidence>
<dbReference type="Gene3D" id="3.30.40.10">
    <property type="entry name" value="Zinc/RING finger domain, C3HC4 (zinc finger)"/>
    <property type="match status" value="1"/>
</dbReference>
<dbReference type="Proteomes" id="UP001180020">
    <property type="component" value="Unassembled WGS sequence"/>
</dbReference>
<evidence type="ECO:0000256" key="4">
    <source>
        <dbReference type="ARBA" id="ARBA00012483"/>
    </source>
</evidence>
<dbReference type="GO" id="GO:0061630">
    <property type="term" value="F:ubiquitin protein ligase activity"/>
    <property type="evidence" value="ECO:0007669"/>
    <property type="project" value="UniProtKB-EC"/>
</dbReference>
<feature type="transmembrane region" description="Helical" evidence="14">
    <location>
        <begin position="16"/>
        <end position="42"/>
    </location>
</feature>
<keyword evidence="11 14" id="KW-1133">Transmembrane helix</keyword>
<dbReference type="EMBL" id="JAUJYO010000016">
    <property type="protein sequence ID" value="KAK1294329.1"/>
    <property type="molecule type" value="Genomic_DNA"/>
</dbReference>
<keyword evidence="12 14" id="KW-0472">Membrane</keyword>
<reference evidence="16" key="2">
    <citation type="submission" date="2023-06" db="EMBL/GenBank/DDBJ databases">
        <authorList>
            <person name="Ma L."/>
            <person name="Liu K.-W."/>
            <person name="Li Z."/>
            <person name="Hsiao Y.-Y."/>
            <person name="Qi Y."/>
            <person name="Fu T."/>
            <person name="Tang G."/>
            <person name="Zhang D."/>
            <person name="Sun W.-H."/>
            <person name="Liu D.-K."/>
            <person name="Li Y."/>
            <person name="Chen G.-Z."/>
            <person name="Liu X.-D."/>
            <person name="Liao X.-Y."/>
            <person name="Jiang Y.-T."/>
            <person name="Yu X."/>
            <person name="Hao Y."/>
            <person name="Huang J."/>
            <person name="Zhao X.-W."/>
            <person name="Ke S."/>
            <person name="Chen Y.-Y."/>
            <person name="Wu W.-L."/>
            <person name="Hsu J.-L."/>
            <person name="Lin Y.-F."/>
            <person name="Huang M.-D."/>
            <person name="Li C.-Y."/>
            <person name="Huang L."/>
            <person name="Wang Z.-W."/>
            <person name="Zhao X."/>
            <person name="Zhong W.-Y."/>
            <person name="Peng D.-H."/>
            <person name="Ahmad S."/>
            <person name="Lan S."/>
            <person name="Zhang J.-S."/>
            <person name="Tsai W.-C."/>
            <person name="Van De Peer Y."/>
            <person name="Liu Z.-J."/>
        </authorList>
    </citation>
    <scope>NUCLEOTIDE SEQUENCE</scope>
    <source>
        <strain evidence="16">CP</strain>
        <tissue evidence="16">Leaves</tissue>
    </source>
</reference>
<dbReference type="Pfam" id="PF13639">
    <property type="entry name" value="zf-RING_2"/>
    <property type="match status" value="1"/>
</dbReference>
<evidence type="ECO:0000256" key="13">
    <source>
        <dbReference type="PROSITE-ProRule" id="PRU00175"/>
    </source>
</evidence>
<dbReference type="SMART" id="SM00184">
    <property type="entry name" value="RING"/>
    <property type="match status" value="1"/>
</dbReference>
<protein>
    <recommendedName>
        <fullName evidence="4">RING-type E3 ubiquitin transferase</fullName>
        <ecNumber evidence="4">2.3.2.27</ecNumber>
    </recommendedName>
</protein>
<dbReference type="FunFam" id="3.30.40.10:FF:000187">
    <property type="entry name" value="E3 ubiquitin-protein ligase ATL6"/>
    <property type="match status" value="1"/>
</dbReference>
<dbReference type="GO" id="GO:0016567">
    <property type="term" value="P:protein ubiquitination"/>
    <property type="evidence" value="ECO:0007669"/>
    <property type="project" value="InterPro"/>
</dbReference>
<keyword evidence="6 14" id="KW-0812">Transmembrane</keyword>
<evidence type="ECO:0000256" key="2">
    <source>
        <dbReference type="ARBA" id="ARBA00004167"/>
    </source>
</evidence>
<dbReference type="AlphaFoldDB" id="A0AAV9D0T2"/>
<evidence type="ECO:0000256" key="6">
    <source>
        <dbReference type="ARBA" id="ARBA00022692"/>
    </source>
</evidence>
<dbReference type="SUPFAM" id="SSF57850">
    <property type="entry name" value="RING/U-box"/>
    <property type="match status" value="1"/>
</dbReference>
<evidence type="ECO:0000256" key="9">
    <source>
        <dbReference type="ARBA" id="ARBA00022786"/>
    </source>
</evidence>
<evidence type="ECO:0000256" key="5">
    <source>
        <dbReference type="ARBA" id="ARBA00022679"/>
    </source>
</evidence>
<keyword evidence="10" id="KW-0862">Zinc</keyword>
<comment type="catalytic activity">
    <reaction evidence="1">
        <text>S-ubiquitinyl-[E2 ubiquitin-conjugating enzyme]-L-cysteine + [acceptor protein]-L-lysine = [E2 ubiquitin-conjugating enzyme]-L-cysteine + N(6)-ubiquitinyl-[acceptor protein]-L-lysine.</text>
        <dbReference type="EC" id="2.3.2.27"/>
    </reaction>
</comment>
<evidence type="ECO:0000313" key="17">
    <source>
        <dbReference type="Proteomes" id="UP001180020"/>
    </source>
</evidence>
<dbReference type="InterPro" id="IPR013083">
    <property type="entry name" value="Znf_RING/FYVE/PHD"/>
</dbReference>
<organism evidence="16 17">
    <name type="scientific">Acorus calamus</name>
    <name type="common">Sweet flag</name>
    <dbReference type="NCBI Taxonomy" id="4465"/>
    <lineage>
        <taxon>Eukaryota</taxon>
        <taxon>Viridiplantae</taxon>
        <taxon>Streptophyta</taxon>
        <taxon>Embryophyta</taxon>
        <taxon>Tracheophyta</taxon>
        <taxon>Spermatophyta</taxon>
        <taxon>Magnoliopsida</taxon>
        <taxon>Liliopsida</taxon>
        <taxon>Acoraceae</taxon>
        <taxon>Acorus</taxon>
    </lineage>
</organism>
<evidence type="ECO:0000256" key="7">
    <source>
        <dbReference type="ARBA" id="ARBA00022723"/>
    </source>
</evidence>
<comment type="subcellular location">
    <subcellularLocation>
        <location evidence="2">Membrane</location>
        <topology evidence="2">Single-pass membrane protein</topology>
    </subcellularLocation>
</comment>
<keyword evidence="7" id="KW-0479">Metal-binding</keyword>
<dbReference type="GO" id="GO:0008270">
    <property type="term" value="F:zinc ion binding"/>
    <property type="evidence" value="ECO:0007669"/>
    <property type="project" value="UniProtKB-KW"/>
</dbReference>
<dbReference type="PANTHER" id="PTHR46913:SF1">
    <property type="entry name" value="RING-H2 FINGER PROTEIN ATL16"/>
    <property type="match status" value="1"/>
</dbReference>
<dbReference type="GO" id="GO:0016020">
    <property type="term" value="C:membrane"/>
    <property type="evidence" value="ECO:0007669"/>
    <property type="project" value="UniProtKB-SubCell"/>
</dbReference>
<dbReference type="InterPro" id="IPR001841">
    <property type="entry name" value="Znf_RING"/>
</dbReference>
<evidence type="ECO:0000256" key="8">
    <source>
        <dbReference type="ARBA" id="ARBA00022771"/>
    </source>
</evidence>
<sequence>MDTVNGARNYALSGKLMLATTLVLFTVVLAILCFHLYARWLLLRRLRHRHRRRQLLLLRRRLHPPSSAAPSSGLDPALLASLPVFVYSSKGAETGLIECSVCLSEFEEGEKGRRLPACEHAFHTDCIDAWFGSHDTCPLCRSTVDAPPPPEAVVVSIEDPPPPAGDVASSSVGSRIMSLKRILSLRGGVFCGNNSISCSGELDLERRGGDGGDQRV</sequence>
<evidence type="ECO:0000256" key="12">
    <source>
        <dbReference type="ARBA" id="ARBA00023136"/>
    </source>
</evidence>
<dbReference type="EC" id="2.3.2.27" evidence="4"/>
<evidence type="ECO:0000256" key="10">
    <source>
        <dbReference type="ARBA" id="ARBA00022833"/>
    </source>
</evidence>
<evidence type="ECO:0000256" key="1">
    <source>
        <dbReference type="ARBA" id="ARBA00000900"/>
    </source>
</evidence>
<evidence type="ECO:0000313" key="16">
    <source>
        <dbReference type="EMBL" id="KAK1294329.1"/>
    </source>
</evidence>